<feature type="transmembrane region" description="Helical" evidence="1">
    <location>
        <begin position="70"/>
        <end position="97"/>
    </location>
</feature>
<dbReference type="KEGG" id="spzr:G5C33_17315"/>
<sequence>MTGIAHVAATGDVLATAAVLLVLRYLLLFVPGLPRWMTRWTGRFAALFAILPALRMVVVSQTGQAQGDPAMLGAGLAIFAIIAALAVADAPLVRLLHRIRSYATRQR</sequence>
<name>A0A6G6Y8Y1_9SPHN</name>
<accession>A0A6G6Y8Y1</accession>
<feature type="transmembrane region" description="Helical" evidence="1">
    <location>
        <begin position="6"/>
        <end position="28"/>
    </location>
</feature>
<dbReference type="Proteomes" id="UP000501568">
    <property type="component" value="Chromosome"/>
</dbReference>
<proteinExistence type="predicted"/>
<evidence type="ECO:0000313" key="3">
    <source>
        <dbReference type="Proteomes" id="UP000501568"/>
    </source>
</evidence>
<keyword evidence="1" id="KW-0812">Transmembrane</keyword>
<evidence type="ECO:0000256" key="1">
    <source>
        <dbReference type="SAM" id="Phobius"/>
    </source>
</evidence>
<dbReference type="RefSeq" id="WP_165328296.1">
    <property type="nucleotide sequence ID" value="NZ_CP049109.1"/>
</dbReference>
<keyword evidence="1" id="KW-1133">Transmembrane helix</keyword>
<organism evidence="2 3">
    <name type="scientific">Stakelama tenebrarum</name>
    <dbReference type="NCBI Taxonomy" id="2711215"/>
    <lineage>
        <taxon>Bacteria</taxon>
        <taxon>Pseudomonadati</taxon>
        <taxon>Pseudomonadota</taxon>
        <taxon>Alphaproteobacteria</taxon>
        <taxon>Sphingomonadales</taxon>
        <taxon>Sphingomonadaceae</taxon>
        <taxon>Stakelama</taxon>
    </lineage>
</organism>
<protein>
    <submittedName>
        <fullName evidence="2">Uncharacterized protein</fullName>
    </submittedName>
</protein>
<gene>
    <name evidence="2" type="ORF">G5C33_17315</name>
</gene>
<feature type="transmembrane region" description="Helical" evidence="1">
    <location>
        <begin position="40"/>
        <end position="58"/>
    </location>
</feature>
<keyword evidence="1" id="KW-0472">Membrane</keyword>
<dbReference type="AlphaFoldDB" id="A0A6G6Y8Y1"/>
<dbReference type="EMBL" id="CP049109">
    <property type="protein sequence ID" value="QIG81370.1"/>
    <property type="molecule type" value="Genomic_DNA"/>
</dbReference>
<reference evidence="2 3" key="1">
    <citation type="submission" date="2020-02" db="EMBL/GenBank/DDBJ databases">
        <authorList>
            <person name="Zheng R.K."/>
            <person name="Sun C.M."/>
        </authorList>
    </citation>
    <scope>NUCLEOTIDE SEQUENCE [LARGE SCALE GENOMIC DNA]</scope>
    <source>
        <strain evidence="3">zrk23</strain>
    </source>
</reference>
<keyword evidence="3" id="KW-1185">Reference proteome</keyword>
<evidence type="ECO:0000313" key="2">
    <source>
        <dbReference type="EMBL" id="QIG81370.1"/>
    </source>
</evidence>